<evidence type="ECO:0000259" key="8">
    <source>
        <dbReference type="Pfam" id="PF08392"/>
    </source>
</evidence>
<sequence length="462" mass="52166">MLRSKIITLQQAKAILSTMELIITYPKLFFITLTLVLLFFFRKNNKRRVFLVDFSCYKPPKNQQVDRQTFVDKSTKTLCYNKDSLEFMDKMLERSGLGDKTYLSKGLLKEPIDNSAEAAKEEVEMAIFGVIDELLLKTGVQCEDIGILITVFCGYNIMPSVSSVIVKRYNLRHDIRTYNVTGMGCTAGLVALGLVQNLLKVHDNSCALVVTSESTTANVYKGNDRSKLLTNCIFRVGAVALLLSNKPSDLNTSKYELIHTVRSQTSDDDRSYNCIFMEEDVEGHRGVTINKNLLYAAIKTIRLNISTVAPLVLPLSEKFRYLVNLISTKSKVKPYSPNFSKSIDHFFPHVGGKPVLDDLQNKLGFSDEQMEASRMTLYRIGNTSSSSIWYEVAYAEAKGRVKKGDALWQIAFGSGFKCNSVIWKAIRSVNRDEMNPWRDEIHEFPVDVSDIEVIPDLFVASK</sequence>
<dbReference type="PANTHER" id="PTHR31561">
    <property type="entry name" value="3-KETOACYL-COA SYNTHASE"/>
    <property type="match status" value="1"/>
</dbReference>
<evidence type="ECO:0000313" key="10">
    <source>
        <dbReference type="EMBL" id="WMV47290.1"/>
    </source>
</evidence>
<comment type="pathway">
    <text evidence="1 6">Lipid metabolism; fatty acid biosynthesis.</text>
</comment>
<dbReference type="InterPro" id="IPR013601">
    <property type="entry name" value="FAE1_typ3_polyketide_synth"/>
</dbReference>
<feature type="domain" description="Beta-ketoacyl-[acyl-carrier-protein] synthase III C-terminal" evidence="9">
    <location>
        <begin position="341"/>
        <end position="424"/>
    </location>
</feature>
<keyword evidence="7" id="KW-0812">Transmembrane</keyword>
<dbReference type="SUPFAM" id="SSF53901">
    <property type="entry name" value="Thiolase-like"/>
    <property type="match status" value="2"/>
</dbReference>
<dbReference type="Pfam" id="PF08392">
    <property type="entry name" value="FAE1_CUT1_RppA"/>
    <property type="match status" value="1"/>
</dbReference>
<keyword evidence="4 6" id="KW-0012">Acyltransferase</keyword>
<dbReference type="InterPro" id="IPR013747">
    <property type="entry name" value="ACP_syn_III_C"/>
</dbReference>
<comment type="similarity">
    <text evidence="2 6">Belongs to the thiolase-like superfamily. Chalcone/stilbene synthases family.</text>
</comment>
<dbReference type="EMBL" id="CP133620">
    <property type="protein sequence ID" value="WMV47290.1"/>
    <property type="molecule type" value="Genomic_DNA"/>
</dbReference>
<proteinExistence type="inferred from homology"/>
<evidence type="ECO:0000313" key="11">
    <source>
        <dbReference type="Proteomes" id="UP001234989"/>
    </source>
</evidence>
<evidence type="ECO:0000256" key="1">
    <source>
        <dbReference type="ARBA" id="ARBA00005194"/>
    </source>
</evidence>
<accession>A0AAF0UIY8</accession>
<feature type="transmembrane region" description="Helical" evidence="7">
    <location>
        <begin position="21"/>
        <end position="41"/>
    </location>
</feature>
<keyword evidence="7" id="KW-1133">Transmembrane helix</keyword>
<dbReference type="GO" id="GO:0009922">
    <property type="term" value="F:fatty acid elongase activity"/>
    <property type="evidence" value="ECO:0007669"/>
    <property type="project" value="UniProtKB-EC"/>
</dbReference>
<evidence type="ECO:0000256" key="7">
    <source>
        <dbReference type="SAM" id="Phobius"/>
    </source>
</evidence>
<dbReference type="EC" id="2.3.1.-" evidence="6"/>
<dbReference type="Proteomes" id="UP001234989">
    <property type="component" value="Chromosome 9"/>
</dbReference>
<dbReference type="GO" id="GO:0016020">
    <property type="term" value="C:membrane"/>
    <property type="evidence" value="ECO:0007669"/>
    <property type="project" value="InterPro"/>
</dbReference>
<evidence type="ECO:0000256" key="4">
    <source>
        <dbReference type="ARBA" id="ARBA00023315"/>
    </source>
</evidence>
<dbReference type="Pfam" id="PF08541">
    <property type="entry name" value="ACP_syn_III_C"/>
    <property type="match status" value="1"/>
</dbReference>
<evidence type="ECO:0000256" key="2">
    <source>
        <dbReference type="ARBA" id="ARBA00005531"/>
    </source>
</evidence>
<keyword evidence="7" id="KW-0472">Membrane</keyword>
<dbReference type="AlphaFoldDB" id="A0AAF0UIY8"/>
<comment type="catalytic activity">
    <reaction evidence="5">
        <text>a very-long-chain acyl-CoA + malonyl-CoA + H(+) = a very-long-chain 3-oxoacyl-CoA + CO2 + CoA</text>
        <dbReference type="Rhea" id="RHEA:32727"/>
        <dbReference type="ChEBI" id="CHEBI:15378"/>
        <dbReference type="ChEBI" id="CHEBI:16526"/>
        <dbReference type="ChEBI" id="CHEBI:57287"/>
        <dbReference type="ChEBI" id="CHEBI:57384"/>
        <dbReference type="ChEBI" id="CHEBI:90725"/>
        <dbReference type="ChEBI" id="CHEBI:90736"/>
        <dbReference type="EC" id="2.3.1.199"/>
    </reaction>
</comment>
<protein>
    <recommendedName>
        <fullName evidence="6">3-ketoacyl-CoA synthase</fullName>
        <ecNumber evidence="6">2.3.1.-</ecNumber>
    </recommendedName>
</protein>
<evidence type="ECO:0000256" key="6">
    <source>
        <dbReference type="PIRNR" id="PIRNR036417"/>
    </source>
</evidence>
<keyword evidence="11" id="KW-1185">Reference proteome</keyword>
<dbReference type="CDD" id="cd00831">
    <property type="entry name" value="CHS_like"/>
    <property type="match status" value="1"/>
</dbReference>
<gene>
    <name evidence="10" type="ORF">MTR67_040675</name>
</gene>
<reference evidence="10" key="1">
    <citation type="submission" date="2023-08" db="EMBL/GenBank/DDBJ databases">
        <title>A de novo genome assembly of Solanum verrucosum Schlechtendal, a Mexican diploid species geographically isolated from the other diploid A-genome species in potato relatives.</title>
        <authorList>
            <person name="Hosaka K."/>
        </authorList>
    </citation>
    <scope>NUCLEOTIDE SEQUENCE</scope>
    <source>
        <tissue evidence="10">Young leaves</tissue>
    </source>
</reference>
<evidence type="ECO:0000256" key="3">
    <source>
        <dbReference type="ARBA" id="ARBA00022679"/>
    </source>
</evidence>
<organism evidence="10 11">
    <name type="scientific">Solanum verrucosum</name>
    <dbReference type="NCBI Taxonomy" id="315347"/>
    <lineage>
        <taxon>Eukaryota</taxon>
        <taxon>Viridiplantae</taxon>
        <taxon>Streptophyta</taxon>
        <taxon>Embryophyta</taxon>
        <taxon>Tracheophyta</taxon>
        <taxon>Spermatophyta</taxon>
        <taxon>Magnoliopsida</taxon>
        <taxon>eudicotyledons</taxon>
        <taxon>Gunneridae</taxon>
        <taxon>Pentapetalae</taxon>
        <taxon>asterids</taxon>
        <taxon>lamiids</taxon>
        <taxon>Solanales</taxon>
        <taxon>Solanaceae</taxon>
        <taxon>Solanoideae</taxon>
        <taxon>Solaneae</taxon>
        <taxon>Solanum</taxon>
    </lineage>
</organism>
<evidence type="ECO:0000259" key="9">
    <source>
        <dbReference type="Pfam" id="PF08541"/>
    </source>
</evidence>
<evidence type="ECO:0000256" key="5">
    <source>
        <dbReference type="ARBA" id="ARBA00047375"/>
    </source>
</evidence>
<dbReference type="GO" id="GO:0006633">
    <property type="term" value="P:fatty acid biosynthetic process"/>
    <property type="evidence" value="ECO:0007669"/>
    <property type="project" value="InterPro"/>
</dbReference>
<name>A0AAF0UIY8_SOLVR</name>
<dbReference type="PIRSF" id="PIRSF036417">
    <property type="entry name" value="3-ktacl-CoA_syn"/>
    <property type="match status" value="1"/>
</dbReference>
<feature type="domain" description="FAE" evidence="8">
    <location>
        <begin position="44"/>
        <end position="329"/>
    </location>
</feature>
<dbReference type="InterPro" id="IPR012392">
    <property type="entry name" value="3-ktacl-CoA_syn"/>
</dbReference>
<keyword evidence="3 6" id="KW-0808">Transferase</keyword>
<dbReference type="Gene3D" id="3.40.47.10">
    <property type="match status" value="1"/>
</dbReference>
<dbReference type="InterPro" id="IPR016039">
    <property type="entry name" value="Thiolase-like"/>
</dbReference>